<protein>
    <submittedName>
        <fullName evidence="1">Uncharacterized protein</fullName>
    </submittedName>
</protein>
<sequence>MGVLGMGRMACDGGGFGRRGVSGKALWGPLAAAAAWARNPISAQARCGMGPISGAKPVSGEAIPDRLPETGSVGPLRGFVGAV</sequence>
<proteinExistence type="predicted"/>
<accession>A0ABN2XDM5</accession>
<evidence type="ECO:0000313" key="2">
    <source>
        <dbReference type="Proteomes" id="UP001500443"/>
    </source>
</evidence>
<organism evidence="1 2">
    <name type="scientific">Streptomyces synnematoformans</name>
    <dbReference type="NCBI Taxonomy" id="415721"/>
    <lineage>
        <taxon>Bacteria</taxon>
        <taxon>Bacillati</taxon>
        <taxon>Actinomycetota</taxon>
        <taxon>Actinomycetes</taxon>
        <taxon>Kitasatosporales</taxon>
        <taxon>Streptomycetaceae</taxon>
        <taxon>Streptomyces</taxon>
    </lineage>
</organism>
<keyword evidence="2" id="KW-1185">Reference proteome</keyword>
<name>A0ABN2XDM5_9ACTN</name>
<dbReference type="EMBL" id="BAAAPF010000004">
    <property type="protein sequence ID" value="GAA2108793.1"/>
    <property type="molecule type" value="Genomic_DNA"/>
</dbReference>
<dbReference type="Proteomes" id="UP001500443">
    <property type="component" value="Unassembled WGS sequence"/>
</dbReference>
<comment type="caution">
    <text evidence="1">The sequence shown here is derived from an EMBL/GenBank/DDBJ whole genome shotgun (WGS) entry which is preliminary data.</text>
</comment>
<reference evidence="1 2" key="1">
    <citation type="journal article" date="2019" name="Int. J. Syst. Evol. Microbiol.">
        <title>The Global Catalogue of Microorganisms (GCM) 10K type strain sequencing project: providing services to taxonomists for standard genome sequencing and annotation.</title>
        <authorList>
            <consortium name="The Broad Institute Genomics Platform"/>
            <consortium name="The Broad Institute Genome Sequencing Center for Infectious Disease"/>
            <person name="Wu L."/>
            <person name="Ma J."/>
        </authorList>
    </citation>
    <scope>NUCLEOTIDE SEQUENCE [LARGE SCALE GENOMIC DNA]</scope>
    <source>
        <strain evidence="1 2">JCM 15481</strain>
    </source>
</reference>
<gene>
    <name evidence="1" type="ORF">GCM10009802_04810</name>
</gene>
<evidence type="ECO:0000313" key="1">
    <source>
        <dbReference type="EMBL" id="GAA2108793.1"/>
    </source>
</evidence>